<comment type="caution">
    <text evidence="1">The sequence shown here is derived from an EMBL/GenBank/DDBJ whole genome shotgun (WGS) entry which is preliminary data.</text>
</comment>
<proteinExistence type="predicted"/>
<organism evidence="1 2">
    <name type="scientific">Burkholderia ambifaria MEX-5</name>
    <dbReference type="NCBI Taxonomy" id="396597"/>
    <lineage>
        <taxon>Bacteria</taxon>
        <taxon>Pseudomonadati</taxon>
        <taxon>Pseudomonadota</taxon>
        <taxon>Betaproteobacteria</taxon>
        <taxon>Burkholderiales</taxon>
        <taxon>Burkholderiaceae</taxon>
        <taxon>Burkholderia</taxon>
        <taxon>Burkholderia cepacia complex</taxon>
    </lineage>
</organism>
<gene>
    <name evidence="1" type="ORF">BamMEX5DRAFT_7037</name>
</gene>
<dbReference type="EMBL" id="ABLK01000571">
    <property type="protein sequence ID" value="EDT37186.1"/>
    <property type="molecule type" value="Genomic_DNA"/>
</dbReference>
<dbReference type="Proteomes" id="UP000004814">
    <property type="component" value="Unassembled WGS sequence"/>
</dbReference>
<dbReference type="AlphaFoldDB" id="B1TGX1"/>
<reference evidence="1 2" key="1">
    <citation type="submission" date="2008-03" db="EMBL/GenBank/DDBJ databases">
        <title>Sequencing of the draft genome and assembly of Burkholderia ambifaria MEX-5.</title>
        <authorList>
            <consortium name="US DOE Joint Genome Institute (JGI-PGF)"/>
            <person name="Copeland A."/>
            <person name="Lucas S."/>
            <person name="Lapidus A."/>
            <person name="Glavina del Rio T."/>
            <person name="Dalin E."/>
            <person name="Tice H."/>
            <person name="Bruce D."/>
            <person name="Goodwin L."/>
            <person name="Pitluck S."/>
            <person name="Larimer F."/>
            <person name="Land M.L."/>
            <person name="Hauser L."/>
            <person name="Tiedje J."/>
            <person name="Richardson P."/>
        </authorList>
    </citation>
    <scope>NUCLEOTIDE SEQUENCE [LARGE SCALE GENOMIC DNA]</scope>
    <source>
        <strain evidence="1 2">MEX-5</strain>
    </source>
</reference>
<protein>
    <submittedName>
        <fullName evidence="1">Uncharacterized protein</fullName>
    </submittedName>
</protein>
<accession>B1TGX1</accession>
<name>B1TGX1_9BURK</name>
<sequence length="31" mass="3091">MADAAGEPKPPGGLTDVKARIAPATTIGIDR</sequence>
<dbReference type="PATRIC" id="fig|396597.7.peg.223"/>
<evidence type="ECO:0000313" key="2">
    <source>
        <dbReference type="Proteomes" id="UP000004814"/>
    </source>
</evidence>
<evidence type="ECO:0000313" key="1">
    <source>
        <dbReference type="EMBL" id="EDT37186.1"/>
    </source>
</evidence>